<evidence type="ECO:0000313" key="2">
    <source>
        <dbReference type="Proteomes" id="UP001596139"/>
    </source>
</evidence>
<comment type="caution">
    <text evidence="1">The sequence shown here is derived from an EMBL/GenBank/DDBJ whole genome shotgun (WGS) entry which is preliminary data.</text>
</comment>
<dbReference type="EMBL" id="JBHSPX010000002">
    <property type="protein sequence ID" value="MFC6062119.1"/>
    <property type="molecule type" value="Genomic_DNA"/>
</dbReference>
<sequence>MLFLPAARRDTELVSPAAFEGLDDLALWQGPVAGGTLKGVEHPPARIRVEMLAHRRIVLVTDAAPATSQPLPAREAMKKRVLARHFARVGTTETHGRRVDVYVRKRS</sequence>
<accession>A0ABW1ME96</accession>
<name>A0ABW1ME96_9ACTN</name>
<dbReference type="RefSeq" id="WP_031055207.1">
    <property type="nucleotide sequence ID" value="NZ_JBHSPX010000002.1"/>
</dbReference>
<dbReference type="Proteomes" id="UP001596139">
    <property type="component" value="Unassembled WGS sequence"/>
</dbReference>
<organism evidence="1 2">
    <name type="scientific">Streptomyces ochraceiscleroticus</name>
    <dbReference type="NCBI Taxonomy" id="47761"/>
    <lineage>
        <taxon>Bacteria</taxon>
        <taxon>Bacillati</taxon>
        <taxon>Actinomycetota</taxon>
        <taxon>Actinomycetes</taxon>
        <taxon>Kitasatosporales</taxon>
        <taxon>Streptomycetaceae</taxon>
        <taxon>Streptomyces</taxon>
    </lineage>
</organism>
<protein>
    <submittedName>
        <fullName evidence="1">Uncharacterized protein</fullName>
    </submittedName>
</protein>
<keyword evidence="2" id="KW-1185">Reference proteome</keyword>
<reference evidence="2" key="1">
    <citation type="journal article" date="2019" name="Int. J. Syst. Evol. Microbiol.">
        <title>The Global Catalogue of Microorganisms (GCM) 10K type strain sequencing project: providing services to taxonomists for standard genome sequencing and annotation.</title>
        <authorList>
            <consortium name="The Broad Institute Genomics Platform"/>
            <consortium name="The Broad Institute Genome Sequencing Center for Infectious Disease"/>
            <person name="Wu L."/>
            <person name="Ma J."/>
        </authorList>
    </citation>
    <scope>NUCLEOTIDE SEQUENCE [LARGE SCALE GENOMIC DNA]</scope>
    <source>
        <strain evidence="2">CGMCC 1.15180</strain>
    </source>
</reference>
<proteinExistence type="predicted"/>
<evidence type="ECO:0000313" key="1">
    <source>
        <dbReference type="EMBL" id="MFC6062119.1"/>
    </source>
</evidence>
<gene>
    <name evidence="1" type="ORF">ACFP4F_06140</name>
</gene>